<evidence type="ECO:0000259" key="5">
    <source>
        <dbReference type="Pfam" id="PF02563"/>
    </source>
</evidence>
<name>A0A7X0MSV8_9HYPH</name>
<keyword evidence="8" id="KW-1185">Reference proteome</keyword>
<feature type="domain" description="Polysaccharide export protein N-terminal" evidence="5">
    <location>
        <begin position="69"/>
        <end position="155"/>
    </location>
</feature>
<dbReference type="Proteomes" id="UP000585437">
    <property type="component" value="Unassembled WGS sequence"/>
</dbReference>
<evidence type="ECO:0000259" key="6">
    <source>
        <dbReference type="Pfam" id="PF25994"/>
    </source>
</evidence>
<proteinExistence type="predicted"/>
<dbReference type="EMBL" id="JACHBU010000003">
    <property type="protein sequence ID" value="MBB6508610.1"/>
    <property type="molecule type" value="Genomic_DNA"/>
</dbReference>
<dbReference type="GO" id="GO:0015159">
    <property type="term" value="F:polysaccharide transmembrane transporter activity"/>
    <property type="evidence" value="ECO:0007669"/>
    <property type="project" value="InterPro"/>
</dbReference>
<evidence type="ECO:0000313" key="8">
    <source>
        <dbReference type="Proteomes" id="UP000585437"/>
    </source>
</evidence>
<evidence type="ECO:0000256" key="4">
    <source>
        <dbReference type="SAM" id="SignalP"/>
    </source>
</evidence>
<gene>
    <name evidence="7" type="ORF">F4695_001959</name>
</gene>
<dbReference type="PANTHER" id="PTHR33619:SF3">
    <property type="entry name" value="POLYSACCHARIDE EXPORT PROTEIN GFCE-RELATED"/>
    <property type="match status" value="1"/>
</dbReference>
<feature type="region of interest" description="Disordered" evidence="3">
    <location>
        <begin position="34"/>
        <end position="67"/>
    </location>
</feature>
<dbReference type="Pfam" id="PF25994">
    <property type="entry name" value="HH_AprE"/>
    <property type="match status" value="1"/>
</dbReference>
<dbReference type="Pfam" id="PF02563">
    <property type="entry name" value="Poly_export"/>
    <property type="match status" value="1"/>
</dbReference>
<evidence type="ECO:0000256" key="1">
    <source>
        <dbReference type="ARBA" id="ARBA00022729"/>
    </source>
</evidence>
<feature type="signal peptide" evidence="4">
    <location>
        <begin position="1"/>
        <end position="31"/>
    </location>
</feature>
<evidence type="ECO:0000313" key="7">
    <source>
        <dbReference type="EMBL" id="MBB6508610.1"/>
    </source>
</evidence>
<feature type="coiled-coil region" evidence="2">
    <location>
        <begin position="265"/>
        <end position="292"/>
    </location>
</feature>
<dbReference type="InterPro" id="IPR049712">
    <property type="entry name" value="Poly_export"/>
</dbReference>
<sequence length="455" mass="49019">MLKNDHSKSGSPALLFAAGALLLSSVAPVLAQDKAPKTTQQTATEAETATPGKAAAPKTPAAVPASGPASGGYKLGVMDKLRIRVAEWQPADGTVRDWDVVGGEYTVGPSGALSLPFIGDLDAAGKTTAEVAGLIGQQLRDKFALRNLPSASVEISQYRPVYLAGDVTTPGEFPYSPNLTVLKAVSLAGGLRRSDAGQRFAKDFINAQGDVAVYDNQRGRLIARRARLVAEVSGSRDLPIPAELKDVPNAAQLIASETSLMKSRRDRYELQLQALNELRSLLESEVKSLAQKTETQQRQLDLVSENRDKMSRLTEQGLATSSRLLTIEERTASIQSTLLDIDTSTLKAKQDISQANQDEINLRNDWEADRAKELQDTEAELEKLGLQLTTSRQLISEAVAQSAEALRFDPSKTAATIKYTVVRDEGDGPKEVAVDENARLMPGDVVKVTSELLMQ</sequence>
<dbReference type="PANTHER" id="PTHR33619">
    <property type="entry name" value="POLYSACCHARIDE EXPORT PROTEIN GFCE-RELATED"/>
    <property type="match status" value="1"/>
</dbReference>
<feature type="chain" id="PRO_5031299255" evidence="4">
    <location>
        <begin position="32"/>
        <end position="455"/>
    </location>
</feature>
<accession>A0A7X0MSV8</accession>
<evidence type="ECO:0000256" key="2">
    <source>
        <dbReference type="SAM" id="Coils"/>
    </source>
</evidence>
<organism evidence="7 8">
    <name type="scientific">Rhizobium soli</name>
    <dbReference type="NCBI Taxonomy" id="424798"/>
    <lineage>
        <taxon>Bacteria</taxon>
        <taxon>Pseudomonadati</taxon>
        <taxon>Pseudomonadota</taxon>
        <taxon>Alphaproteobacteria</taxon>
        <taxon>Hyphomicrobiales</taxon>
        <taxon>Rhizobiaceae</taxon>
        <taxon>Rhizobium/Agrobacterium group</taxon>
        <taxon>Rhizobium</taxon>
    </lineage>
</organism>
<dbReference type="InterPro" id="IPR003715">
    <property type="entry name" value="Poly_export_N"/>
</dbReference>
<dbReference type="RefSeq" id="WP_184654525.1">
    <property type="nucleotide sequence ID" value="NZ_JACHBU010000003.1"/>
</dbReference>
<feature type="domain" description="AprE-like long alpha-helical hairpin" evidence="6">
    <location>
        <begin position="208"/>
        <end position="392"/>
    </location>
</feature>
<keyword evidence="1 4" id="KW-0732">Signal</keyword>
<evidence type="ECO:0000256" key="3">
    <source>
        <dbReference type="SAM" id="MobiDB-lite"/>
    </source>
</evidence>
<dbReference type="AlphaFoldDB" id="A0A7X0MSV8"/>
<dbReference type="Gene3D" id="3.30.1950.10">
    <property type="entry name" value="wza like domain"/>
    <property type="match status" value="1"/>
</dbReference>
<keyword evidence="2" id="KW-0175">Coiled coil</keyword>
<protein>
    <submittedName>
        <fullName evidence="7">Exopolysaccharide production protein ExoF</fullName>
    </submittedName>
</protein>
<dbReference type="InterPro" id="IPR058781">
    <property type="entry name" value="HH_AprE-like"/>
</dbReference>
<reference evidence="7 8" key="1">
    <citation type="submission" date="2020-08" db="EMBL/GenBank/DDBJ databases">
        <title>The Agave Microbiome: Exploring the role of microbial communities in plant adaptations to desert environments.</title>
        <authorList>
            <person name="Partida-Martinez L.P."/>
        </authorList>
    </citation>
    <scope>NUCLEOTIDE SEQUENCE [LARGE SCALE GENOMIC DNA]</scope>
    <source>
        <strain evidence="7 8">AS3.12</strain>
    </source>
</reference>
<comment type="caution">
    <text evidence="7">The sequence shown here is derived from an EMBL/GenBank/DDBJ whole genome shotgun (WGS) entry which is preliminary data.</text>
</comment>